<evidence type="ECO:0000313" key="2">
    <source>
        <dbReference type="EMBL" id="MBI4923001.1"/>
    </source>
</evidence>
<evidence type="ECO:0000313" key="3">
    <source>
        <dbReference type="Proteomes" id="UP000782610"/>
    </source>
</evidence>
<proteinExistence type="inferred from homology"/>
<dbReference type="AlphaFoldDB" id="A0A933NZE7"/>
<accession>A0A933NZE7</accession>
<organism evidence="2 3">
    <name type="scientific">Devosia nanyangense</name>
    <dbReference type="NCBI Taxonomy" id="1228055"/>
    <lineage>
        <taxon>Bacteria</taxon>
        <taxon>Pseudomonadati</taxon>
        <taxon>Pseudomonadota</taxon>
        <taxon>Alphaproteobacteria</taxon>
        <taxon>Hyphomicrobiales</taxon>
        <taxon>Devosiaceae</taxon>
        <taxon>Devosia</taxon>
    </lineage>
</organism>
<dbReference type="Proteomes" id="UP000782610">
    <property type="component" value="Unassembled WGS sequence"/>
</dbReference>
<sequence>MRPGPRNLITDVEGLRVGNAEDHTIKTGTTVLVADRPFRASVDVMGGSPGSRETELLAPDKLVEEIDAIVLSGGSAFGLDAASGVSDSLRSMGRGFRVADVTVPIVPAAILFDLLNGGDKGWTTNPYPALGARALAAAATTFQLGTAGAGTGALTANLKGGLGSASLVLRSGHTVAALVGANGTGCVSAGERANFWAAPFEFDGEFGGLGTWPHPVPFLETAFTKRDYVNAIANTTIAIVATDADLSKAQLKRLAVAAQDGIARAVSPSHALVDGDIVFAVSTGAKPVADPIFDVMHIGHAAAICLARAVARAIYLAAPAPGDTVPTWRQKWGGSP</sequence>
<dbReference type="InterPro" id="IPR005321">
    <property type="entry name" value="Peptidase_S58_DmpA"/>
</dbReference>
<comment type="caution">
    <text evidence="2">The sequence shown here is derived from an EMBL/GenBank/DDBJ whole genome shotgun (WGS) entry which is preliminary data.</text>
</comment>
<dbReference type="PANTHER" id="PTHR36512">
    <property type="entry name" value="D-AMINOPEPTIDASE"/>
    <property type="match status" value="1"/>
</dbReference>
<dbReference type="GO" id="GO:0004177">
    <property type="term" value="F:aminopeptidase activity"/>
    <property type="evidence" value="ECO:0007669"/>
    <property type="project" value="TreeGrafter"/>
</dbReference>
<name>A0A933NZE7_9HYPH</name>
<protein>
    <submittedName>
        <fullName evidence="2">P1 family peptidase</fullName>
    </submittedName>
</protein>
<dbReference type="InterPro" id="IPR016117">
    <property type="entry name" value="ArgJ-like_dom_sf"/>
</dbReference>
<dbReference type="Pfam" id="PF03576">
    <property type="entry name" value="Peptidase_S58"/>
    <property type="match status" value="1"/>
</dbReference>
<evidence type="ECO:0000256" key="1">
    <source>
        <dbReference type="ARBA" id="ARBA00007068"/>
    </source>
</evidence>
<dbReference type="EMBL" id="JACRAF010000041">
    <property type="protein sequence ID" value="MBI4923001.1"/>
    <property type="molecule type" value="Genomic_DNA"/>
</dbReference>
<dbReference type="Gene3D" id="3.60.70.12">
    <property type="entry name" value="L-amino peptidase D-ALA esterase/amidase"/>
    <property type="match status" value="1"/>
</dbReference>
<gene>
    <name evidence="2" type="ORF">HY834_14750</name>
</gene>
<dbReference type="CDD" id="cd02252">
    <property type="entry name" value="nylC_like"/>
    <property type="match status" value="1"/>
</dbReference>
<dbReference type="PANTHER" id="PTHR36512:SF3">
    <property type="entry name" value="BLR5678 PROTEIN"/>
    <property type="match status" value="1"/>
</dbReference>
<reference evidence="2" key="1">
    <citation type="submission" date="2020-07" db="EMBL/GenBank/DDBJ databases">
        <title>Huge and variable diversity of episymbiotic CPR bacteria and DPANN archaea in groundwater ecosystems.</title>
        <authorList>
            <person name="He C.Y."/>
            <person name="Keren R."/>
            <person name="Whittaker M."/>
            <person name="Farag I.F."/>
            <person name="Doudna J."/>
            <person name="Cate J.H.D."/>
            <person name="Banfield J.F."/>
        </authorList>
    </citation>
    <scope>NUCLEOTIDE SEQUENCE</scope>
    <source>
        <strain evidence="2">NC_groundwater_1586_Pr3_B-0.1um_66_15</strain>
    </source>
</reference>
<comment type="similarity">
    <text evidence="1">Belongs to the peptidase S58 family.</text>
</comment>
<dbReference type="SUPFAM" id="SSF56266">
    <property type="entry name" value="DmpA/ArgJ-like"/>
    <property type="match status" value="1"/>
</dbReference>